<dbReference type="EMBL" id="SACT01000005">
    <property type="protein sequence ID" value="RVT50645.1"/>
    <property type="molecule type" value="Genomic_DNA"/>
</dbReference>
<comment type="caution">
    <text evidence="1">The sequence shown here is derived from an EMBL/GenBank/DDBJ whole genome shotgun (WGS) entry which is preliminary data.</text>
</comment>
<dbReference type="Proteomes" id="UP000288178">
    <property type="component" value="Unassembled WGS sequence"/>
</dbReference>
<proteinExistence type="predicted"/>
<keyword evidence="2" id="KW-1185">Reference proteome</keyword>
<evidence type="ECO:0000313" key="2">
    <source>
        <dbReference type="Proteomes" id="UP000288178"/>
    </source>
</evidence>
<organism evidence="1 2">
    <name type="scientific">Rubrivivax albus</name>
    <dbReference type="NCBI Taxonomy" id="2499835"/>
    <lineage>
        <taxon>Bacteria</taxon>
        <taxon>Pseudomonadati</taxon>
        <taxon>Pseudomonadota</taxon>
        <taxon>Betaproteobacteria</taxon>
        <taxon>Burkholderiales</taxon>
        <taxon>Sphaerotilaceae</taxon>
        <taxon>Rubrivivax</taxon>
    </lineage>
</organism>
<protein>
    <submittedName>
        <fullName evidence="1">Uncharacterized protein</fullName>
    </submittedName>
</protein>
<reference evidence="1 2" key="1">
    <citation type="submission" date="2019-01" db="EMBL/GenBank/DDBJ databases">
        <authorList>
            <person name="Chen W.-M."/>
        </authorList>
    </citation>
    <scope>NUCLEOTIDE SEQUENCE [LARGE SCALE GENOMIC DNA]</scope>
    <source>
        <strain evidence="1 2">ICH-3</strain>
    </source>
</reference>
<dbReference type="AlphaFoldDB" id="A0A3S2TQ57"/>
<accession>A0A3S2TQ57</accession>
<name>A0A3S2TQ57_9BURK</name>
<sequence length="75" mass="8347">MASEHRLTTATNDPRPVRQPCCLPRIQALIGSRRVAVQIDPKVFNRCGITRDPTFVLVMEGTGTAALRRSSRRSL</sequence>
<evidence type="ECO:0000313" key="1">
    <source>
        <dbReference type="EMBL" id="RVT50645.1"/>
    </source>
</evidence>
<gene>
    <name evidence="1" type="ORF">ENE75_16430</name>
</gene>